<reference evidence="2" key="1">
    <citation type="journal article" date="2020" name="Stud. Mycol.">
        <title>101 Dothideomycetes genomes: a test case for predicting lifestyles and emergence of pathogens.</title>
        <authorList>
            <person name="Haridas S."/>
            <person name="Albert R."/>
            <person name="Binder M."/>
            <person name="Bloem J."/>
            <person name="Labutti K."/>
            <person name="Salamov A."/>
            <person name="Andreopoulos B."/>
            <person name="Baker S."/>
            <person name="Barry K."/>
            <person name="Bills G."/>
            <person name="Bluhm B."/>
            <person name="Cannon C."/>
            <person name="Castanera R."/>
            <person name="Culley D."/>
            <person name="Daum C."/>
            <person name="Ezra D."/>
            <person name="Gonzalez J."/>
            <person name="Henrissat B."/>
            <person name="Kuo A."/>
            <person name="Liang C."/>
            <person name="Lipzen A."/>
            <person name="Lutzoni F."/>
            <person name="Magnuson J."/>
            <person name="Mondo S."/>
            <person name="Nolan M."/>
            <person name="Ohm R."/>
            <person name="Pangilinan J."/>
            <person name="Park H.-J."/>
            <person name="Ramirez L."/>
            <person name="Alfaro M."/>
            <person name="Sun H."/>
            <person name="Tritt A."/>
            <person name="Yoshinaga Y."/>
            <person name="Zwiers L.-H."/>
            <person name="Turgeon B."/>
            <person name="Goodwin S."/>
            <person name="Spatafora J."/>
            <person name="Crous P."/>
            <person name="Grigoriev I."/>
        </authorList>
    </citation>
    <scope>NUCLEOTIDE SEQUENCE</scope>
    <source>
        <strain evidence="2">CBS 121739</strain>
    </source>
</reference>
<dbReference type="EMBL" id="ML996580">
    <property type="protein sequence ID" value="KAF2754533.1"/>
    <property type="molecule type" value="Genomic_DNA"/>
</dbReference>
<evidence type="ECO:0000256" key="1">
    <source>
        <dbReference type="SAM" id="Phobius"/>
    </source>
</evidence>
<protein>
    <submittedName>
        <fullName evidence="2">Uncharacterized protein</fullName>
    </submittedName>
</protein>
<dbReference type="Proteomes" id="UP000799437">
    <property type="component" value="Unassembled WGS sequence"/>
</dbReference>
<feature type="transmembrane region" description="Helical" evidence="1">
    <location>
        <begin position="35"/>
        <end position="52"/>
    </location>
</feature>
<gene>
    <name evidence="2" type="ORF">EJ05DRAFT_504068</name>
</gene>
<accession>A0A6A6VWB5</accession>
<dbReference type="OrthoDB" id="265717at2759"/>
<keyword evidence="1" id="KW-1133">Transmembrane helix</keyword>
<keyword evidence="3" id="KW-1185">Reference proteome</keyword>
<evidence type="ECO:0000313" key="2">
    <source>
        <dbReference type="EMBL" id="KAF2754533.1"/>
    </source>
</evidence>
<name>A0A6A6VWB5_9PEZI</name>
<keyword evidence="1" id="KW-0472">Membrane</keyword>
<dbReference type="RefSeq" id="XP_033596984.1">
    <property type="nucleotide sequence ID" value="XM_033747512.1"/>
</dbReference>
<proteinExistence type="predicted"/>
<dbReference type="AlphaFoldDB" id="A0A6A6VWB5"/>
<keyword evidence="1" id="KW-0812">Transmembrane</keyword>
<dbReference type="GeneID" id="54488566"/>
<evidence type="ECO:0000313" key="3">
    <source>
        <dbReference type="Proteomes" id="UP000799437"/>
    </source>
</evidence>
<organism evidence="2 3">
    <name type="scientific">Pseudovirgaria hyperparasitica</name>
    <dbReference type="NCBI Taxonomy" id="470096"/>
    <lineage>
        <taxon>Eukaryota</taxon>
        <taxon>Fungi</taxon>
        <taxon>Dikarya</taxon>
        <taxon>Ascomycota</taxon>
        <taxon>Pezizomycotina</taxon>
        <taxon>Dothideomycetes</taxon>
        <taxon>Dothideomycetes incertae sedis</taxon>
        <taxon>Acrospermales</taxon>
        <taxon>Acrospermaceae</taxon>
        <taxon>Pseudovirgaria</taxon>
    </lineage>
</organism>
<sequence length="329" mass="34560">MAIIGTIGQTTAQCTNQLASWNPNLRTMTANDSRLLTIHGIALMHLLAWFIVPISKSAVLRAVQKSNPLVTGLSLLDVPASELPGFQGNDLHPVLVQSGWNDDIRLDVLQIWGALFQASVSALYVSKDGSRTPLQADTAGVIGATDSSPPLGGLVPALVSTLFGGTTLGIGNFKPTDGAYQTDINGVMSANSKVAILPNPLSGPGVELELADMVFTSAARPKYTLAQLKRVMNQPVLLNTQEPITNKGKCILNTYYLNNATANPQLRTGNVTLGPGSTFDLESTFVKAAPDGGFGHYLSVDGMSACAQVLGSNPLYCDDAGEQIDPAAL</sequence>